<organism evidence="1 2">
    <name type="scientific">Chryseobacterium nakagawai</name>
    <dbReference type="NCBI Taxonomy" id="1241982"/>
    <lineage>
        <taxon>Bacteria</taxon>
        <taxon>Pseudomonadati</taxon>
        <taxon>Bacteroidota</taxon>
        <taxon>Flavobacteriia</taxon>
        <taxon>Flavobacteriales</taxon>
        <taxon>Weeksellaceae</taxon>
        <taxon>Chryseobacterium group</taxon>
        <taxon>Chryseobacterium</taxon>
    </lineage>
</organism>
<evidence type="ECO:0000313" key="2">
    <source>
        <dbReference type="Proteomes" id="UP000278288"/>
    </source>
</evidence>
<dbReference type="RefSeq" id="WP_123859206.1">
    <property type="nucleotide sequence ID" value="NZ_CP033923.1"/>
</dbReference>
<name>A0AAD0YQ18_CHRNA</name>
<reference evidence="1 2" key="1">
    <citation type="submission" date="2018-11" db="EMBL/GenBank/DDBJ databases">
        <title>Proposal to divide the Flavobacteriaceae and reorganize its genera based on Amino Acid Identity values calculated from whole genome sequences.</title>
        <authorList>
            <person name="Nicholson A.C."/>
            <person name="Gulvik C.A."/>
            <person name="Whitney A.M."/>
            <person name="Humrighouse B.W."/>
            <person name="Bell M."/>
            <person name="Holmes B."/>
            <person name="Steigerwalt A.G."/>
            <person name="Villarma A."/>
            <person name="Sheth M."/>
            <person name="Batra D."/>
            <person name="Pryor J."/>
            <person name="Bernardet J.-F."/>
            <person name="Hugo C."/>
            <person name="Kampfer P."/>
            <person name="Newman J."/>
            <person name="McQuiston J.R."/>
        </authorList>
    </citation>
    <scope>NUCLEOTIDE SEQUENCE [LARGE SCALE GENOMIC DNA]</scope>
    <source>
        <strain evidence="1 2">G0041</strain>
    </source>
</reference>
<dbReference type="Proteomes" id="UP000278288">
    <property type="component" value="Chromosome"/>
</dbReference>
<sequence length="393" mass="41787">MKNNFLLLSSLFIGIFSYGQVGIGTTTPDPSSALDIVSTNRGILTPRLVLSTSTQQLNSATNARGLLVYNTGGTNALVEGYYFWNGSEWRTIDNTTAATPSIGSLQCASAILVPGNYIQGTPYSGNLKINYTNGNGAAYQPGNSVTVNGLTFKLLANKLEHGNGELVFSVSGTPTASSPSTTTIPINNTLIPFLNSSMNCSVVVGDVDTAVITQSATIGPLFLNPGEKLGGYDVYHRYVTSPDGKYSVRVKIEKGYAFALADINIRSNTGTPSIMWNFSTDYVTSGLIVYGNNATPFPAQGVWYGNGGGNGTTFSGNTNGMAWGDPDVYYGSPEYRRYTWTSTDSAGDKTLYNFTFMLGAPSPDVAANDTTCPNGVCKNTKAYLRIEQITAPN</sequence>
<dbReference type="KEGG" id="cnk:EG343_18795"/>
<gene>
    <name evidence="1" type="ORF">EG343_18795</name>
</gene>
<dbReference type="EMBL" id="CP033923">
    <property type="protein sequence ID" value="AZA92503.1"/>
    <property type="molecule type" value="Genomic_DNA"/>
</dbReference>
<keyword evidence="2" id="KW-1185">Reference proteome</keyword>
<accession>A0AAD0YQ18</accession>
<evidence type="ECO:0000313" key="1">
    <source>
        <dbReference type="EMBL" id="AZA92503.1"/>
    </source>
</evidence>
<dbReference type="AlphaFoldDB" id="A0AAD0YQ18"/>
<protein>
    <submittedName>
        <fullName evidence="1">Uncharacterized protein</fullName>
    </submittedName>
</protein>
<proteinExistence type="predicted"/>